<evidence type="ECO:0000256" key="1">
    <source>
        <dbReference type="ARBA" id="ARBA00009254"/>
    </source>
</evidence>
<keyword evidence="3 5" id="KW-0687">Ribonucleoprotein</keyword>
<dbReference type="GO" id="GO:0006412">
    <property type="term" value="P:translation"/>
    <property type="evidence" value="ECO:0007669"/>
    <property type="project" value="UniProtKB-UniRule"/>
</dbReference>
<dbReference type="EMBL" id="RXNV01000026">
    <property type="protein sequence ID" value="RTR25880.1"/>
    <property type="molecule type" value="Genomic_DNA"/>
</dbReference>
<dbReference type="Pfam" id="PF00831">
    <property type="entry name" value="Ribosomal_L29"/>
    <property type="match status" value="1"/>
</dbReference>
<sequence>MKASELTEKSVEELNAELLGLLREQFNLRMQHATGQLTQTHQLKIVRRNIARVKTIITSKAGA</sequence>
<evidence type="ECO:0000256" key="3">
    <source>
        <dbReference type="ARBA" id="ARBA00023274"/>
    </source>
</evidence>
<organism evidence="6 7">
    <name type="scientific">Shewanella atlantica</name>
    <dbReference type="NCBI Taxonomy" id="271099"/>
    <lineage>
        <taxon>Bacteria</taxon>
        <taxon>Pseudomonadati</taxon>
        <taxon>Pseudomonadota</taxon>
        <taxon>Gammaproteobacteria</taxon>
        <taxon>Alteromonadales</taxon>
        <taxon>Shewanellaceae</taxon>
        <taxon>Shewanella</taxon>
    </lineage>
</organism>
<gene>
    <name evidence="5" type="primary">rpmC</name>
    <name evidence="6" type="ORF">EKG39_22810</name>
</gene>
<comment type="caution">
    <text evidence="6">The sequence shown here is derived from an EMBL/GenBank/DDBJ whole genome shotgun (WGS) entry which is preliminary data.</text>
</comment>
<dbReference type="InterPro" id="IPR001854">
    <property type="entry name" value="Ribosomal_uL29"/>
</dbReference>
<keyword evidence="7" id="KW-1185">Reference proteome</keyword>
<evidence type="ECO:0000256" key="5">
    <source>
        <dbReference type="HAMAP-Rule" id="MF_00374"/>
    </source>
</evidence>
<dbReference type="RefSeq" id="WP_012144642.1">
    <property type="nucleotide sequence ID" value="NZ_JBHOHA010000015.1"/>
</dbReference>
<dbReference type="OrthoDB" id="9815192at2"/>
<accession>A0A3S0I2G9</accession>
<keyword evidence="2 5" id="KW-0689">Ribosomal protein</keyword>
<evidence type="ECO:0000313" key="6">
    <source>
        <dbReference type="EMBL" id="RTR25880.1"/>
    </source>
</evidence>
<dbReference type="HAMAP" id="MF_00374">
    <property type="entry name" value="Ribosomal_uL29"/>
    <property type="match status" value="1"/>
</dbReference>
<dbReference type="InterPro" id="IPR036049">
    <property type="entry name" value="Ribosomal_uL29_sf"/>
</dbReference>
<dbReference type="PANTHER" id="PTHR10916">
    <property type="entry name" value="60S RIBOSOMAL PROTEIN L35/50S RIBOSOMAL PROTEIN L29"/>
    <property type="match status" value="1"/>
</dbReference>
<reference evidence="6 7" key="1">
    <citation type="submission" date="2018-12" db="EMBL/GenBank/DDBJ databases">
        <authorList>
            <person name="Yu L."/>
        </authorList>
    </citation>
    <scope>NUCLEOTIDE SEQUENCE [LARGE SCALE GENOMIC DNA]</scope>
    <source>
        <strain evidence="6 7">HAW-EB5</strain>
    </source>
</reference>
<dbReference type="SUPFAM" id="SSF46561">
    <property type="entry name" value="Ribosomal protein L29 (L29p)"/>
    <property type="match status" value="1"/>
</dbReference>
<evidence type="ECO:0000256" key="2">
    <source>
        <dbReference type="ARBA" id="ARBA00022980"/>
    </source>
</evidence>
<dbReference type="FunFam" id="1.10.287.310:FF:000001">
    <property type="entry name" value="50S ribosomal protein L29"/>
    <property type="match status" value="1"/>
</dbReference>
<dbReference type="PANTHER" id="PTHR10916:SF0">
    <property type="entry name" value="LARGE RIBOSOMAL SUBUNIT PROTEIN UL29C"/>
    <property type="match status" value="1"/>
</dbReference>
<dbReference type="SMR" id="A0A3S0I2G9"/>
<dbReference type="Gene3D" id="1.10.287.310">
    <property type="match status" value="1"/>
</dbReference>
<proteinExistence type="inferred from homology"/>
<protein>
    <recommendedName>
        <fullName evidence="4 5">Large ribosomal subunit protein uL29</fullName>
    </recommendedName>
</protein>
<dbReference type="InterPro" id="IPR050063">
    <property type="entry name" value="Ribosomal_protein_uL29"/>
</dbReference>
<name>A0A3S0I2G9_9GAMM</name>
<dbReference type="NCBIfam" id="TIGR00012">
    <property type="entry name" value="L29"/>
    <property type="match status" value="1"/>
</dbReference>
<dbReference type="CDD" id="cd00427">
    <property type="entry name" value="Ribosomal_L29_HIP"/>
    <property type="match status" value="1"/>
</dbReference>
<dbReference type="GO" id="GO:0022625">
    <property type="term" value="C:cytosolic large ribosomal subunit"/>
    <property type="evidence" value="ECO:0007669"/>
    <property type="project" value="TreeGrafter"/>
</dbReference>
<dbReference type="GO" id="GO:0003735">
    <property type="term" value="F:structural constituent of ribosome"/>
    <property type="evidence" value="ECO:0007669"/>
    <property type="project" value="InterPro"/>
</dbReference>
<evidence type="ECO:0000256" key="4">
    <source>
        <dbReference type="ARBA" id="ARBA00035204"/>
    </source>
</evidence>
<evidence type="ECO:0000313" key="7">
    <source>
        <dbReference type="Proteomes" id="UP000282060"/>
    </source>
</evidence>
<dbReference type="Proteomes" id="UP000282060">
    <property type="component" value="Unassembled WGS sequence"/>
</dbReference>
<dbReference type="InterPro" id="IPR018254">
    <property type="entry name" value="Ribosomal_uL29_CS"/>
</dbReference>
<comment type="similarity">
    <text evidence="1 5">Belongs to the universal ribosomal protein uL29 family.</text>
</comment>
<dbReference type="AlphaFoldDB" id="A0A3S0I2G9"/>
<dbReference type="PROSITE" id="PS00579">
    <property type="entry name" value="RIBOSOMAL_L29"/>
    <property type="match status" value="1"/>
</dbReference>